<comment type="caution">
    <text evidence="8">The sequence shown here is derived from an EMBL/GenBank/DDBJ whole genome shotgun (WGS) entry which is preliminary data.</text>
</comment>
<dbReference type="InterPro" id="IPR013785">
    <property type="entry name" value="Aldolase_TIM"/>
</dbReference>
<dbReference type="GO" id="GO:0016052">
    <property type="term" value="P:carbohydrate catabolic process"/>
    <property type="evidence" value="ECO:0007669"/>
    <property type="project" value="TreeGrafter"/>
</dbReference>
<gene>
    <name evidence="7 8" type="primary">deoC</name>
    <name evidence="8" type="ORF">I0Q91_00695</name>
</gene>
<feature type="active site" description="Schiff-base intermediate with acetaldehyde" evidence="7">
    <location>
        <position position="158"/>
    </location>
</feature>
<comment type="catalytic activity">
    <reaction evidence="5 7">
        <text>2-deoxy-D-ribose 5-phosphate = D-glyceraldehyde 3-phosphate + acetaldehyde</text>
        <dbReference type="Rhea" id="RHEA:12821"/>
        <dbReference type="ChEBI" id="CHEBI:15343"/>
        <dbReference type="ChEBI" id="CHEBI:59776"/>
        <dbReference type="ChEBI" id="CHEBI:62877"/>
        <dbReference type="EC" id="4.1.2.4"/>
    </reaction>
</comment>
<evidence type="ECO:0000256" key="6">
    <source>
        <dbReference type="ARBA" id="ARBA00056337"/>
    </source>
</evidence>
<dbReference type="GO" id="GO:0006018">
    <property type="term" value="P:2-deoxyribose 1-phosphate catabolic process"/>
    <property type="evidence" value="ECO:0007669"/>
    <property type="project" value="UniProtKB-UniRule"/>
</dbReference>
<comment type="function">
    <text evidence="6 7">Catalyzes a reversible aldol reaction between acetaldehyde and D-glyceraldehyde 3-phosphate to generate 2-deoxy-D-ribose 5-phosphate.</text>
</comment>
<dbReference type="GO" id="GO:0005737">
    <property type="term" value="C:cytoplasm"/>
    <property type="evidence" value="ECO:0007669"/>
    <property type="project" value="UniProtKB-SubCell"/>
</dbReference>
<dbReference type="InterPro" id="IPR011343">
    <property type="entry name" value="DeoC"/>
</dbReference>
<dbReference type="EC" id="4.1.2.4" evidence="7"/>
<feature type="active site" description="Proton donor/acceptor" evidence="7">
    <location>
        <position position="92"/>
    </location>
</feature>
<dbReference type="PANTHER" id="PTHR10889">
    <property type="entry name" value="DEOXYRIBOSE-PHOSPHATE ALDOLASE"/>
    <property type="match status" value="1"/>
</dbReference>
<reference evidence="8" key="1">
    <citation type="submission" date="2020-11" db="EMBL/GenBank/DDBJ databases">
        <title>Halonatronomonas betainensis gen. nov., sp. nov. a novel haloalkaliphilic representative of the family Halanaerobiacae capable of betaine degradation.</title>
        <authorList>
            <person name="Boltyanskaya Y."/>
            <person name="Kevbrin V."/>
            <person name="Detkova E."/>
            <person name="Grouzdev D.S."/>
            <person name="Koziaeva V."/>
            <person name="Zhilina T."/>
        </authorList>
    </citation>
    <scope>NUCLEOTIDE SEQUENCE</scope>
    <source>
        <strain evidence="8">Z-7014</strain>
    </source>
</reference>
<accession>A0A931F7K4</accession>
<dbReference type="NCBIfam" id="TIGR00126">
    <property type="entry name" value="deoC"/>
    <property type="match status" value="1"/>
</dbReference>
<evidence type="ECO:0000256" key="2">
    <source>
        <dbReference type="ARBA" id="ARBA00022490"/>
    </source>
</evidence>
<dbReference type="FunFam" id="3.20.20.70:FF:000044">
    <property type="entry name" value="Deoxyribose-phosphate aldolase"/>
    <property type="match status" value="1"/>
</dbReference>
<dbReference type="SMART" id="SM01133">
    <property type="entry name" value="DeoC"/>
    <property type="match status" value="1"/>
</dbReference>
<feature type="active site" description="Proton donor/acceptor" evidence="7">
    <location>
        <position position="188"/>
    </location>
</feature>
<dbReference type="Proteomes" id="UP000621436">
    <property type="component" value="Unassembled WGS sequence"/>
</dbReference>
<proteinExistence type="inferred from homology"/>
<evidence type="ECO:0000313" key="8">
    <source>
        <dbReference type="EMBL" id="MBF8435583.1"/>
    </source>
</evidence>
<dbReference type="GO" id="GO:0004139">
    <property type="term" value="F:deoxyribose-phosphate aldolase activity"/>
    <property type="evidence" value="ECO:0007669"/>
    <property type="project" value="UniProtKB-UniRule"/>
</dbReference>
<dbReference type="InterPro" id="IPR028581">
    <property type="entry name" value="DeoC_typeI"/>
</dbReference>
<protein>
    <recommendedName>
        <fullName evidence="7">Deoxyribose-phosphate aldolase</fullName>
        <shortName evidence="7">DERA</shortName>
        <ecNumber evidence="7">4.1.2.4</ecNumber>
    </recommendedName>
    <alternativeName>
        <fullName evidence="7">2-deoxy-D-ribose 5-phosphate aldolase</fullName>
    </alternativeName>
    <alternativeName>
        <fullName evidence="7">Phosphodeoxyriboaldolase</fullName>
        <shortName evidence="7">Deoxyriboaldolase</shortName>
    </alternativeName>
</protein>
<dbReference type="AlphaFoldDB" id="A0A931F7K4"/>
<comment type="pathway">
    <text evidence="7">Carbohydrate degradation; 2-deoxy-D-ribose 1-phosphate degradation; D-glyceraldehyde 3-phosphate and acetaldehyde from 2-deoxy-alpha-D-ribose 1-phosphate: step 2/2.</text>
</comment>
<dbReference type="HAMAP" id="MF_00114">
    <property type="entry name" value="DeoC_type1"/>
    <property type="match status" value="1"/>
</dbReference>
<comment type="subcellular location">
    <subcellularLocation>
        <location evidence="7">Cytoplasm</location>
    </subcellularLocation>
</comment>
<keyword evidence="2 7" id="KW-0963">Cytoplasm</keyword>
<dbReference type="SUPFAM" id="SSF51569">
    <property type="entry name" value="Aldolase"/>
    <property type="match status" value="1"/>
</dbReference>
<dbReference type="Pfam" id="PF01791">
    <property type="entry name" value="DeoC"/>
    <property type="match status" value="1"/>
</dbReference>
<keyword evidence="4 7" id="KW-0704">Schiff base</keyword>
<comment type="similarity">
    <text evidence="1 7">Belongs to the DeoC/FbaB aldolase family. DeoC type 1 subfamily.</text>
</comment>
<dbReference type="GO" id="GO:0009264">
    <property type="term" value="P:deoxyribonucleotide catabolic process"/>
    <property type="evidence" value="ECO:0007669"/>
    <property type="project" value="UniProtKB-UniRule"/>
</dbReference>
<evidence type="ECO:0000256" key="7">
    <source>
        <dbReference type="HAMAP-Rule" id="MF_00114"/>
    </source>
</evidence>
<dbReference type="Gene3D" id="3.20.20.70">
    <property type="entry name" value="Aldolase class I"/>
    <property type="match status" value="1"/>
</dbReference>
<evidence type="ECO:0000256" key="4">
    <source>
        <dbReference type="ARBA" id="ARBA00023270"/>
    </source>
</evidence>
<evidence type="ECO:0000256" key="5">
    <source>
        <dbReference type="ARBA" id="ARBA00048791"/>
    </source>
</evidence>
<dbReference type="CDD" id="cd00959">
    <property type="entry name" value="DeoC"/>
    <property type="match status" value="1"/>
</dbReference>
<dbReference type="PIRSF" id="PIRSF001357">
    <property type="entry name" value="DeoC"/>
    <property type="match status" value="1"/>
</dbReference>
<sequence>MENHELSKMLDHTLLGQDINKNQVINKCNEAKEYGFYSVFTVPYYVKTMVDELKGSNVKVGTVVGFPLGNTNTESKVQEAIKALKDGAEELDMVINISALKDHDRDYIFKDINEIVKLKDKLDQDFILKVIIESCLLDPEEIEEVNKLVYEAGADYIKTSTGFAESGASLEVVKLLADLNTDNDLKIKASGGIRTKEDALAMIKAGADRIGVSSGVQIINS</sequence>
<name>A0A931F7K4_9FIRM</name>
<evidence type="ECO:0000313" key="9">
    <source>
        <dbReference type="Proteomes" id="UP000621436"/>
    </source>
</evidence>
<evidence type="ECO:0000256" key="1">
    <source>
        <dbReference type="ARBA" id="ARBA00010936"/>
    </source>
</evidence>
<dbReference type="PANTHER" id="PTHR10889:SF1">
    <property type="entry name" value="DEOXYRIBOSE-PHOSPHATE ALDOLASE"/>
    <property type="match status" value="1"/>
</dbReference>
<keyword evidence="3 7" id="KW-0456">Lyase</keyword>
<organism evidence="8 9">
    <name type="scientific">Halonatronomonas betaini</name>
    <dbReference type="NCBI Taxonomy" id="2778430"/>
    <lineage>
        <taxon>Bacteria</taxon>
        <taxon>Bacillati</taxon>
        <taxon>Bacillota</taxon>
        <taxon>Clostridia</taxon>
        <taxon>Halanaerobiales</taxon>
        <taxon>Halarsenatibacteraceae</taxon>
        <taxon>Halonatronomonas</taxon>
    </lineage>
</organism>
<keyword evidence="9" id="KW-1185">Reference proteome</keyword>
<evidence type="ECO:0000256" key="3">
    <source>
        <dbReference type="ARBA" id="ARBA00023239"/>
    </source>
</evidence>
<dbReference type="EMBL" id="JADPIE010000001">
    <property type="protein sequence ID" value="MBF8435583.1"/>
    <property type="molecule type" value="Genomic_DNA"/>
</dbReference>
<dbReference type="InterPro" id="IPR002915">
    <property type="entry name" value="DeoC/FbaB/LacD_aldolase"/>
</dbReference>
<dbReference type="RefSeq" id="WP_270452221.1">
    <property type="nucleotide sequence ID" value="NZ_JADPIE010000001.1"/>
</dbReference>